<evidence type="ECO:0000256" key="1">
    <source>
        <dbReference type="ARBA" id="ARBA00010928"/>
    </source>
</evidence>
<dbReference type="GO" id="GO:0047837">
    <property type="term" value="F:D-xylose 1-dehydrogenase (NADP+) activity"/>
    <property type="evidence" value="ECO:0007669"/>
    <property type="project" value="UniProtKB-EC"/>
</dbReference>
<dbReference type="Pfam" id="PF01408">
    <property type="entry name" value="GFO_IDH_MocA"/>
    <property type="match status" value="1"/>
</dbReference>
<evidence type="ECO:0000313" key="7">
    <source>
        <dbReference type="EMBL" id="TKA41297.1"/>
    </source>
</evidence>
<dbReference type="AlphaFoldDB" id="A0A4U0UYW2"/>
<gene>
    <name evidence="7" type="ORF">B0A54_06199</name>
</gene>
<dbReference type="SUPFAM" id="SSF55347">
    <property type="entry name" value="Glyceraldehyde-3-phosphate dehydrogenase-like, C-terminal domain"/>
    <property type="match status" value="1"/>
</dbReference>
<evidence type="ECO:0000256" key="4">
    <source>
        <dbReference type="ARBA" id="ARBA00042988"/>
    </source>
</evidence>
<feature type="domain" description="Gfo/Idh/MocA-like oxidoreductase N-terminal" evidence="6">
    <location>
        <begin position="33"/>
        <end position="152"/>
    </location>
</feature>
<comment type="similarity">
    <text evidence="1">Belongs to the Gfo/Idh/MocA family.</text>
</comment>
<dbReference type="EC" id="1.1.1.179" evidence="3"/>
<name>A0A4U0UYW2_9PEZI</name>
<dbReference type="Gene3D" id="3.30.360.10">
    <property type="entry name" value="Dihydrodipicolinate Reductase, domain 2"/>
    <property type="match status" value="1"/>
</dbReference>
<evidence type="ECO:0000313" key="8">
    <source>
        <dbReference type="Proteomes" id="UP000310066"/>
    </source>
</evidence>
<dbReference type="STRING" id="329885.A0A4U0UYW2"/>
<evidence type="ECO:0000256" key="2">
    <source>
        <dbReference type="ARBA" id="ARBA00023002"/>
    </source>
</evidence>
<dbReference type="EMBL" id="NAJP01000028">
    <property type="protein sequence ID" value="TKA41297.1"/>
    <property type="molecule type" value="Genomic_DNA"/>
</dbReference>
<dbReference type="InterPro" id="IPR050984">
    <property type="entry name" value="Gfo/Idh/MocA_domain"/>
</dbReference>
<dbReference type="SUPFAM" id="SSF51735">
    <property type="entry name" value="NAD(P)-binding Rossmann-fold domains"/>
    <property type="match status" value="1"/>
</dbReference>
<dbReference type="Gene3D" id="3.40.50.720">
    <property type="entry name" value="NAD(P)-binding Rossmann-like Domain"/>
    <property type="match status" value="1"/>
</dbReference>
<dbReference type="InterPro" id="IPR036291">
    <property type="entry name" value="NAD(P)-bd_dom_sf"/>
</dbReference>
<dbReference type="PANTHER" id="PTHR22604">
    <property type="entry name" value="OXIDOREDUCTASES"/>
    <property type="match status" value="1"/>
</dbReference>
<evidence type="ECO:0000256" key="5">
    <source>
        <dbReference type="ARBA" id="ARBA00049233"/>
    </source>
</evidence>
<dbReference type="PANTHER" id="PTHR22604:SF105">
    <property type="entry name" value="TRANS-1,2-DIHYDROBENZENE-1,2-DIOL DEHYDROGENASE"/>
    <property type="match status" value="1"/>
</dbReference>
<comment type="catalytic activity">
    <reaction evidence="5">
        <text>D-xylose + NADP(+) = D-xylono-1,5-lactone + NADPH + H(+)</text>
        <dbReference type="Rhea" id="RHEA:22000"/>
        <dbReference type="ChEBI" id="CHEBI:15378"/>
        <dbReference type="ChEBI" id="CHEBI:15867"/>
        <dbReference type="ChEBI" id="CHEBI:53455"/>
        <dbReference type="ChEBI" id="CHEBI:57783"/>
        <dbReference type="ChEBI" id="CHEBI:58349"/>
        <dbReference type="EC" id="1.1.1.179"/>
    </reaction>
</comment>
<dbReference type="InterPro" id="IPR000683">
    <property type="entry name" value="Gfo/Idh/MocA-like_OxRdtase_N"/>
</dbReference>
<keyword evidence="2" id="KW-0560">Oxidoreductase</keyword>
<proteinExistence type="inferred from homology"/>
<evidence type="ECO:0000256" key="3">
    <source>
        <dbReference type="ARBA" id="ARBA00038984"/>
    </source>
</evidence>
<dbReference type="GO" id="GO:0000166">
    <property type="term" value="F:nucleotide binding"/>
    <property type="evidence" value="ECO:0007669"/>
    <property type="project" value="InterPro"/>
</dbReference>
<accession>A0A4U0UYW2</accession>
<dbReference type="Proteomes" id="UP000310066">
    <property type="component" value="Unassembled WGS sequence"/>
</dbReference>
<organism evidence="7 8">
    <name type="scientific">Friedmanniomyces endolithicus</name>
    <dbReference type="NCBI Taxonomy" id="329885"/>
    <lineage>
        <taxon>Eukaryota</taxon>
        <taxon>Fungi</taxon>
        <taxon>Dikarya</taxon>
        <taxon>Ascomycota</taxon>
        <taxon>Pezizomycotina</taxon>
        <taxon>Dothideomycetes</taxon>
        <taxon>Dothideomycetidae</taxon>
        <taxon>Mycosphaerellales</taxon>
        <taxon>Teratosphaeriaceae</taxon>
        <taxon>Friedmanniomyces</taxon>
    </lineage>
</organism>
<dbReference type="OrthoDB" id="6417021at2759"/>
<reference evidence="7 8" key="1">
    <citation type="submission" date="2017-03" db="EMBL/GenBank/DDBJ databases">
        <title>Genomes of endolithic fungi from Antarctica.</title>
        <authorList>
            <person name="Coleine C."/>
            <person name="Masonjones S."/>
            <person name="Stajich J.E."/>
        </authorList>
    </citation>
    <scope>NUCLEOTIDE SEQUENCE [LARGE SCALE GENOMIC DNA]</scope>
    <source>
        <strain evidence="7 8">CCFEE 5311</strain>
    </source>
</reference>
<evidence type="ECO:0000259" key="6">
    <source>
        <dbReference type="Pfam" id="PF01408"/>
    </source>
</evidence>
<protein>
    <recommendedName>
        <fullName evidence="3">D-xylose 1-dehydrogenase (NADP(+), D-xylono-1,5-lactone-forming)</fullName>
        <ecNumber evidence="3">1.1.1.179</ecNumber>
    </recommendedName>
    <alternativeName>
        <fullName evidence="4">D-xylose-NADP dehydrogenase</fullName>
    </alternativeName>
</protein>
<sequence>MSWVLDLVLGVHNWRHGVSSVVASTKKTTSPLRLGILGAAAISPCAIFDPVSTHPDVVISGIAARSKIKADAQIKRYKLQHARAYGSYEDLLADPEIEAVYIPLPNGLHAEWTLKALRAGKHVLVEKPLASNAEQVREIKRVSEATGKVVLEAFHWRFHPAAHLVKSLVDSGAYGAVQEVRVRMAVPAGTMAKDDIRFQYALAGGSCMDLLYAYSATSYFAVPSLRDAKVEVLSAVPRMNARDGKIDDAMTADYTITSPSANNGKPVRCHAETDLAVPWLWGIIPPLWEGTITVTVELEKATIVFPNFPGPWLSHSITVADRDTEKVTKYSAYTDGPQWVRRGARWWTTYRYQLEAFVDRVRAVQNGKSLPEAEEMEGWPWVGLEESEAVMAIADQVYEKAGLGVRK</sequence>
<comment type="caution">
    <text evidence="7">The sequence shown here is derived from an EMBL/GenBank/DDBJ whole genome shotgun (WGS) entry which is preliminary data.</text>
</comment>